<organism evidence="2 3">
    <name type="scientific">Leucocoprinus leucothites</name>
    <dbReference type="NCBI Taxonomy" id="201217"/>
    <lineage>
        <taxon>Eukaryota</taxon>
        <taxon>Fungi</taxon>
        <taxon>Dikarya</taxon>
        <taxon>Basidiomycota</taxon>
        <taxon>Agaricomycotina</taxon>
        <taxon>Agaricomycetes</taxon>
        <taxon>Agaricomycetidae</taxon>
        <taxon>Agaricales</taxon>
        <taxon>Agaricineae</taxon>
        <taxon>Agaricaceae</taxon>
        <taxon>Leucocoprinus</taxon>
    </lineage>
</organism>
<dbReference type="CDD" id="cd00866">
    <property type="entry name" value="PEBP_euk"/>
    <property type="match status" value="1"/>
</dbReference>
<feature type="signal peptide" evidence="1">
    <location>
        <begin position="1"/>
        <end position="15"/>
    </location>
</feature>
<dbReference type="InterPro" id="IPR035810">
    <property type="entry name" value="PEBP_euk"/>
</dbReference>
<gene>
    <name evidence="2" type="ORF">D9756_008063</name>
</gene>
<dbReference type="AlphaFoldDB" id="A0A8H5D4C0"/>
<accession>A0A8H5D4C0</accession>
<dbReference type="InterPro" id="IPR036610">
    <property type="entry name" value="PEBP-like_sf"/>
</dbReference>
<name>A0A8H5D4C0_9AGAR</name>
<protein>
    <recommendedName>
        <fullName evidence="4">PEBP-like protein</fullName>
    </recommendedName>
</protein>
<dbReference type="SUPFAM" id="SSF49777">
    <property type="entry name" value="PEBP-like"/>
    <property type="match status" value="1"/>
</dbReference>
<dbReference type="GO" id="GO:0046578">
    <property type="term" value="P:regulation of Ras protein signal transduction"/>
    <property type="evidence" value="ECO:0007669"/>
    <property type="project" value="TreeGrafter"/>
</dbReference>
<evidence type="ECO:0008006" key="4">
    <source>
        <dbReference type="Google" id="ProtNLM"/>
    </source>
</evidence>
<dbReference type="InterPro" id="IPR008914">
    <property type="entry name" value="PEBP"/>
</dbReference>
<reference evidence="2 3" key="1">
    <citation type="journal article" date="2020" name="ISME J.">
        <title>Uncovering the hidden diversity of litter-decomposition mechanisms in mushroom-forming fungi.</title>
        <authorList>
            <person name="Floudas D."/>
            <person name="Bentzer J."/>
            <person name="Ahren D."/>
            <person name="Johansson T."/>
            <person name="Persson P."/>
            <person name="Tunlid A."/>
        </authorList>
    </citation>
    <scope>NUCLEOTIDE SEQUENCE [LARGE SCALE GENOMIC DNA]</scope>
    <source>
        <strain evidence="2 3">CBS 146.42</strain>
    </source>
</reference>
<evidence type="ECO:0000313" key="3">
    <source>
        <dbReference type="Proteomes" id="UP000559027"/>
    </source>
</evidence>
<dbReference type="Pfam" id="PF01161">
    <property type="entry name" value="PBP"/>
    <property type="match status" value="1"/>
</dbReference>
<dbReference type="Proteomes" id="UP000559027">
    <property type="component" value="Unassembled WGS sequence"/>
</dbReference>
<proteinExistence type="predicted"/>
<dbReference type="GO" id="GO:0030414">
    <property type="term" value="F:peptidase inhibitor activity"/>
    <property type="evidence" value="ECO:0007669"/>
    <property type="project" value="TreeGrafter"/>
</dbReference>
<dbReference type="GO" id="GO:0030162">
    <property type="term" value="P:regulation of proteolysis"/>
    <property type="evidence" value="ECO:0007669"/>
    <property type="project" value="TreeGrafter"/>
</dbReference>
<feature type="chain" id="PRO_5034316336" description="PEBP-like protein" evidence="1">
    <location>
        <begin position="16"/>
        <end position="215"/>
    </location>
</feature>
<evidence type="ECO:0000313" key="2">
    <source>
        <dbReference type="EMBL" id="KAF5353389.1"/>
    </source>
</evidence>
<dbReference type="PANTHER" id="PTHR11362:SF78">
    <property type="entry name" value="PROTEASE INHIBITOR"/>
    <property type="match status" value="1"/>
</dbReference>
<comment type="caution">
    <text evidence="2">The sequence shown here is derived from an EMBL/GenBank/DDBJ whole genome shotgun (WGS) entry which is preliminary data.</text>
</comment>
<dbReference type="EMBL" id="JAACJO010000010">
    <property type="protein sequence ID" value="KAF5353389.1"/>
    <property type="molecule type" value="Genomic_DNA"/>
</dbReference>
<keyword evidence="3" id="KW-1185">Reference proteome</keyword>
<dbReference type="Gene3D" id="3.90.280.10">
    <property type="entry name" value="PEBP-like"/>
    <property type="match status" value="1"/>
</dbReference>
<dbReference type="GO" id="GO:0005543">
    <property type="term" value="F:phospholipid binding"/>
    <property type="evidence" value="ECO:0007669"/>
    <property type="project" value="TreeGrafter"/>
</dbReference>
<dbReference type="OrthoDB" id="2506647at2759"/>
<sequence>MQLFHILAFAAVAFAQDLSTKRVKDAFNKAHIPQDIGINFNPSALLEVAFPVRDSFPVVVHAGEHVPVNSTAGPPIFTLLSLPSISSHSRPKHSEFVIIAIDPDAPSPQEPIFGPVRHFLGGDFSPLKLGPFGLETPLLVNSTPAISEFLQPGPPAGSDPHRYIFLAYNQPKGFDQQKLVTPQTNVLNWDLKDFVDGVGLGDPIAGTYMLVSADF</sequence>
<dbReference type="PANTHER" id="PTHR11362">
    <property type="entry name" value="PHOSPHATIDYLETHANOLAMINE-BINDING PROTEIN"/>
    <property type="match status" value="1"/>
</dbReference>
<evidence type="ECO:0000256" key="1">
    <source>
        <dbReference type="SAM" id="SignalP"/>
    </source>
</evidence>
<keyword evidence="1" id="KW-0732">Signal</keyword>